<dbReference type="KEGG" id="rcr:NCTC10994_02562"/>
<feature type="domain" description="AMP-binding enzyme C-terminal" evidence="4">
    <location>
        <begin position="487"/>
        <end position="563"/>
    </location>
</feature>
<evidence type="ECO:0000313" key="6">
    <source>
        <dbReference type="Proteomes" id="UP000249091"/>
    </source>
</evidence>
<keyword evidence="2 5" id="KW-0436">Ligase</keyword>
<dbReference type="PANTHER" id="PTHR43201:SF5">
    <property type="entry name" value="MEDIUM-CHAIN ACYL-COA LIGASE ACSF2, MITOCHONDRIAL"/>
    <property type="match status" value="1"/>
</dbReference>
<evidence type="ECO:0000313" key="5">
    <source>
        <dbReference type="EMBL" id="SQI33417.1"/>
    </source>
</evidence>
<gene>
    <name evidence="5" type="primary">fadK_2</name>
    <name evidence="5" type="ORF">NCTC10994_02562</name>
</gene>
<evidence type="ECO:0000256" key="2">
    <source>
        <dbReference type="ARBA" id="ARBA00022598"/>
    </source>
</evidence>
<dbReference type="InterPro" id="IPR042099">
    <property type="entry name" value="ANL_N_sf"/>
</dbReference>
<dbReference type="Gene3D" id="3.30.300.30">
    <property type="match status" value="1"/>
</dbReference>
<dbReference type="AlphaFoldDB" id="A0A2X4U0W2"/>
<keyword evidence="6" id="KW-1185">Reference proteome</keyword>
<dbReference type="Proteomes" id="UP000249091">
    <property type="component" value="Chromosome 1"/>
</dbReference>
<dbReference type="Pfam" id="PF13193">
    <property type="entry name" value="AMP-binding_C"/>
    <property type="match status" value="1"/>
</dbReference>
<evidence type="ECO:0000256" key="1">
    <source>
        <dbReference type="ARBA" id="ARBA00006432"/>
    </source>
</evidence>
<protein>
    <submittedName>
        <fullName evidence="5">Fatty-acid--CoA ligase</fullName>
        <ecNumber evidence="5">6.2.1.-</ecNumber>
    </submittedName>
</protein>
<dbReference type="GO" id="GO:0006631">
    <property type="term" value="P:fatty acid metabolic process"/>
    <property type="evidence" value="ECO:0007669"/>
    <property type="project" value="TreeGrafter"/>
</dbReference>
<comment type="similarity">
    <text evidence="1">Belongs to the ATP-dependent AMP-binding enzyme family.</text>
</comment>
<dbReference type="GO" id="GO:0031956">
    <property type="term" value="F:medium-chain fatty acid-CoA ligase activity"/>
    <property type="evidence" value="ECO:0007669"/>
    <property type="project" value="TreeGrafter"/>
</dbReference>
<reference evidence="5 6" key="1">
    <citation type="submission" date="2018-06" db="EMBL/GenBank/DDBJ databases">
        <authorList>
            <consortium name="Pathogen Informatics"/>
            <person name="Doyle S."/>
        </authorList>
    </citation>
    <scope>NUCLEOTIDE SEQUENCE [LARGE SCALE GENOMIC DNA]</scope>
    <source>
        <strain evidence="5 6">NCTC10994</strain>
    </source>
</reference>
<dbReference type="STRING" id="1219011.GCA_001895045_02651"/>
<evidence type="ECO:0000259" key="3">
    <source>
        <dbReference type="Pfam" id="PF00501"/>
    </source>
</evidence>
<dbReference type="CDD" id="cd04433">
    <property type="entry name" value="AFD_class_I"/>
    <property type="match status" value="1"/>
</dbReference>
<dbReference type="InterPro" id="IPR000873">
    <property type="entry name" value="AMP-dep_synth/lig_dom"/>
</dbReference>
<dbReference type="Gene3D" id="3.40.50.12780">
    <property type="entry name" value="N-terminal domain of ligase-like"/>
    <property type="match status" value="1"/>
</dbReference>
<dbReference type="Pfam" id="PF00501">
    <property type="entry name" value="AMP-binding"/>
    <property type="match status" value="1"/>
</dbReference>
<proteinExistence type="inferred from homology"/>
<organism evidence="5 6">
    <name type="scientific">Rhodococcus coprophilus</name>
    <dbReference type="NCBI Taxonomy" id="38310"/>
    <lineage>
        <taxon>Bacteria</taxon>
        <taxon>Bacillati</taxon>
        <taxon>Actinomycetota</taxon>
        <taxon>Actinomycetes</taxon>
        <taxon>Mycobacteriales</taxon>
        <taxon>Nocardiaceae</taxon>
        <taxon>Rhodococcus</taxon>
    </lineage>
</organism>
<accession>A0A2X4U0W2</accession>
<dbReference type="InterPro" id="IPR045851">
    <property type="entry name" value="AMP-bd_C_sf"/>
</dbReference>
<feature type="domain" description="AMP-dependent synthetase/ligase" evidence="3">
    <location>
        <begin position="39"/>
        <end position="435"/>
    </location>
</feature>
<dbReference type="SUPFAM" id="SSF56801">
    <property type="entry name" value="Acetyl-CoA synthetase-like"/>
    <property type="match status" value="1"/>
</dbReference>
<dbReference type="InterPro" id="IPR025110">
    <property type="entry name" value="AMP-bd_C"/>
</dbReference>
<sequence>MSISGFIPRATRACHPDAVVSEYLDRGWWQEDTLPGLFASWVERRPAETATTDPVNLADLTGAQPMSMTWQELDEFVRRVAAVFHARGICQDDIVAVQIPNSIALVATYLALWRLGAVATPMPASYRRHELSGIVDACSAVAVVTVGRLGDRSLATEASGLLSGHPSLRTVFAFGPDVPDEAVEIDTAAVPASDVEEAETYTAGLVHTVNDRVTICWTSGTEAAPKGVPRCHADWLAVGRGVQDGLETTEDSVLVNPFPLVNMAGFAAALLPWLLGGGHLVHHHPLDITVYLRQIQHHRATHTTMPPAILTMLLQNDVLRKKFDLSSLERVGAGGAPLPPSVVAAWQNDHGVEVINFFGSNEGVCLLGAPGDMPDPTIRAQHLPNYAAPDHSWVVRLSRSTSVRLIDPVTGALVDTVGGRGELRLKGPTVFGGYLEGTATSSPFDEDGYLCSGDVFELCGEHGEYLRFVDRIKEIIIRGGMNIAPAEIEGLLQDHPAVAEVAIVGIPDEVLGEKCCAVVVPAADATPTLDDLTAHLRARDIASFKLPERIELVDTLPRNAVGKLLRRHIRTDLLESL</sequence>
<evidence type="ECO:0000259" key="4">
    <source>
        <dbReference type="Pfam" id="PF13193"/>
    </source>
</evidence>
<name>A0A2X4U0W2_9NOCA</name>
<dbReference type="EC" id="6.2.1.-" evidence="5"/>
<dbReference type="EMBL" id="LS483468">
    <property type="protein sequence ID" value="SQI33417.1"/>
    <property type="molecule type" value="Genomic_DNA"/>
</dbReference>
<dbReference type="PANTHER" id="PTHR43201">
    <property type="entry name" value="ACYL-COA SYNTHETASE"/>
    <property type="match status" value="1"/>
</dbReference>
<dbReference type="RefSeq" id="WP_072701210.1">
    <property type="nucleotide sequence ID" value="NZ_JAFBBL010000001.1"/>
</dbReference>